<dbReference type="InterPro" id="IPR024337">
    <property type="entry name" value="tRNA_splic_suSen54"/>
</dbReference>
<comment type="similarity">
    <text evidence="1">Belongs to the SEN54 family.</text>
</comment>
<comment type="caution">
    <text evidence="4">The sequence shown here is derived from an EMBL/GenBank/DDBJ whole genome shotgun (WGS) entry which is preliminary data.</text>
</comment>
<proteinExistence type="inferred from homology"/>
<evidence type="ECO:0000256" key="1">
    <source>
        <dbReference type="ARBA" id="ARBA00005736"/>
    </source>
</evidence>
<dbReference type="Pfam" id="PF12928">
    <property type="entry name" value="tRNA_int_end_N2"/>
    <property type="match status" value="1"/>
</dbReference>
<gene>
    <name evidence="4" type="ORF">RI129_009915</name>
</gene>
<dbReference type="AlphaFoldDB" id="A0AAN7V707"/>
<keyword evidence="2" id="KW-0819">tRNA processing</keyword>
<feature type="domain" description="tRNA-splicing endonuclease subunit Sen54 N-terminal" evidence="3">
    <location>
        <begin position="52"/>
        <end position="118"/>
    </location>
</feature>
<dbReference type="PANTHER" id="PTHR21027:SF1">
    <property type="entry name" value="TRNA-SPLICING ENDONUCLEASE SUBUNIT SEN54"/>
    <property type="match status" value="1"/>
</dbReference>
<dbReference type="GO" id="GO:0000214">
    <property type="term" value="C:tRNA-intron endonuclease complex"/>
    <property type="evidence" value="ECO:0007669"/>
    <property type="project" value="TreeGrafter"/>
</dbReference>
<dbReference type="EMBL" id="JAVRBK010000007">
    <property type="protein sequence ID" value="KAK5641368.1"/>
    <property type="molecule type" value="Genomic_DNA"/>
</dbReference>
<organism evidence="4 5">
    <name type="scientific">Pyrocoelia pectoralis</name>
    <dbReference type="NCBI Taxonomy" id="417401"/>
    <lineage>
        <taxon>Eukaryota</taxon>
        <taxon>Metazoa</taxon>
        <taxon>Ecdysozoa</taxon>
        <taxon>Arthropoda</taxon>
        <taxon>Hexapoda</taxon>
        <taxon>Insecta</taxon>
        <taxon>Pterygota</taxon>
        <taxon>Neoptera</taxon>
        <taxon>Endopterygota</taxon>
        <taxon>Coleoptera</taxon>
        <taxon>Polyphaga</taxon>
        <taxon>Elateriformia</taxon>
        <taxon>Elateroidea</taxon>
        <taxon>Lampyridae</taxon>
        <taxon>Lampyrinae</taxon>
        <taxon>Pyrocoelia</taxon>
    </lineage>
</organism>
<evidence type="ECO:0000313" key="4">
    <source>
        <dbReference type="EMBL" id="KAK5641368.1"/>
    </source>
</evidence>
<name>A0AAN7V707_9COLE</name>
<keyword evidence="5" id="KW-1185">Reference proteome</keyword>
<dbReference type="InterPro" id="IPR024336">
    <property type="entry name" value="tRNA_splic_suSen54_N"/>
</dbReference>
<accession>A0AAN7V707</accession>
<evidence type="ECO:0000313" key="5">
    <source>
        <dbReference type="Proteomes" id="UP001329430"/>
    </source>
</evidence>
<dbReference type="Proteomes" id="UP001329430">
    <property type="component" value="Chromosome 7"/>
</dbReference>
<dbReference type="PANTHER" id="PTHR21027">
    <property type="entry name" value="TRNA-SPLICING ENDONUCLEASE SUBUNIT SEN54"/>
    <property type="match status" value="1"/>
</dbReference>
<sequence length="224" mass="26154">MTDLNIHNWATTLIETHKKPLKYLEVISNKSLLSTKSEEELALIDIHLKNIFEASSRDRVERRCVRAVGCWLPVEKLVEVKKVCGLINNFGFANRNGKYLYPEEAMFLLETNRLEILWNNVPMSIQQAYQVIIDEDIHKYLLYRKLSLEGFRLLKPPVDIGEPSKKKLCVLPENEKHVDCNLKLLQDSGPQSYHSADVKDKFDYKIYIPEHSNKDIEDFKLHIM</sequence>
<dbReference type="GO" id="GO:0000379">
    <property type="term" value="P:tRNA-type intron splice site recognition and cleavage"/>
    <property type="evidence" value="ECO:0007669"/>
    <property type="project" value="TreeGrafter"/>
</dbReference>
<reference evidence="4 5" key="1">
    <citation type="journal article" date="2024" name="Insects">
        <title>An Improved Chromosome-Level Genome Assembly of the Firefly Pyrocoelia pectoralis.</title>
        <authorList>
            <person name="Fu X."/>
            <person name="Meyer-Rochow V.B."/>
            <person name="Ballantyne L."/>
            <person name="Zhu X."/>
        </authorList>
    </citation>
    <scope>NUCLEOTIDE SEQUENCE [LARGE SCALE GENOMIC DNA]</scope>
    <source>
        <strain evidence="4">XCY_ONT2</strain>
    </source>
</reference>
<evidence type="ECO:0000259" key="3">
    <source>
        <dbReference type="Pfam" id="PF12928"/>
    </source>
</evidence>
<evidence type="ECO:0000256" key="2">
    <source>
        <dbReference type="ARBA" id="ARBA00022694"/>
    </source>
</evidence>
<protein>
    <recommendedName>
        <fullName evidence="3">tRNA-splicing endonuclease subunit Sen54 N-terminal domain-containing protein</fullName>
    </recommendedName>
</protein>